<keyword evidence="4" id="KW-1133">Transmembrane helix</keyword>
<evidence type="ECO:0000256" key="3">
    <source>
        <dbReference type="ARBA" id="ARBA00022692"/>
    </source>
</evidence>
<dbReference type="EMBL" id="BDRX01000060">
    <property type="protein sequence ID" value="GBF95100.1"/>
    <property type="molecule type" value="Genomic_DNA"/>
</dbReference>
<evidence type="ECO:0000256" key="2">
    <source>
        <dbReference type="ARBA" id="ARBA00006824"/>
    </source>
</evidence>
<dbReference type="GO" id="GO:0016020">
    <property type="term" value="C:membrane"/>
    <property type="evidence" value="ECO:0007669"/>
    <property type="project" value="UniProtKB-SubCell"/>
</dbReference>
<dbReference type="PANTHER" id="PTHR11266:SF80">
    <property type="entry name" value="PEROXISOMAL MEMBRANE PROTEIN 2"/>
    <property type="match status" value="1"/>
</dbReference>
<evidence type="ECO:0000313" key="8">
    <source>
        <dbReference type="EMBL" id="GBF95100.1"/>
    </source>
</evidence>
<reference evidence="8 9" key="1">
    <citation type="journal article" date="2018" name="Sci. Rep.">
        <title>Raphidocelis subcapitata (=Pseudokirchneriella subcapitata) provides an insight into genome evolution and environmental adaptations in the Sphaeropleales.</title>
        <authorList>
            <person name="Suzuki S."/>
            <person name="Yamaguchi H."/>
            <person name="Nakajima N."/>
            <person name="Kawachi M."/>
        </authorList>
    </citation>
    <scope>NUCLEOTIDE SEQUENCE [LARGE SCALE GENOMIC DNA]</scope>
    <source>
        <strain evidence="8 9">NIES-35</strain>
    </source>
</reference>
<feature type="region of interest" description="Disordered" evidence="7">
    <location>
        <begin position="24"/>
        <end position="71"/>
    </location>
</feature>
<dbReference type="PANTHER" id="PTHR11266">
    <property type="entry name" value="PEROXISOMAL MEMBRANE PROTEIN 2, PXMP2 MPV17"/>
    <property type="match status" value="1"/>
</dbReference>
<name>A0A2V0PB43_9CHLO</name>
<dbReference type="InParanoid" id="A0A2V0PB43"/>
<evidence type="ECO:0000256" key="4">
    <source>
        <dbReference type="ARBA" id="ARBA00022989"/>
    </source>
</evidence>
<feature type="compositionally biased region" description="Gly residues" evidence="7">
    <location>
        <begin position="33"/>
        <end position="58"/>
    </location>
</feature>
<proteinExistence type="inferred from homology"/>
<evidence type="ECO:0000313" key="9">
    <source>
        <dbReference type="Proteomes" id="UP000247498"/>
    </source>
</evidence>
<dbReference type="InterPro" id="IPR007248">
    <property type="entry name" value="Mpv17_PMP22"/>
</dbReference>
<comment type="similarity">
    <text evidence="2 6">Belongs to the peroxisomal membrane protein PXMP2/4 family.</text>
</comment>
<comment type="subcellular location">
    <subcellularLocation>
        <location evidence="1">Membrane</location>
        <topology evidence="1">Multi-pass membrane protein</topology>
    </subcellularLocation>
</comment>
<evidence type="ECO:0000256" key="7">
    <source>
        <dbReference type="SAM" id="MobiDB-lite"/>
    </source>
</evidence>
<sequence length="212" mass="21636">MKGLGAAAVQHAWSPLIGRVLRRSGSPRAGGSRFLGGGGGGASGGGGGGGGGPRGGGRPCATGDSGPGGDGGGGGLWGAYNRALERSPVGGRGCFAWSAFWLRCALMRVGLDQAVWAPVFIGSMISLLTLADGGRAAEVSRALRADWASSVRANWVLWVPAQFLNFRFVPPQHQLLFANVTALVWNVWFSFLTRPKPPAAAAAAAAAGGRRR</sequence>
<evidence type="ECO:0000256" key="5">
    <source>
        <dbReference type="ARBA" id="ARBA00023136"/>
    </source>
</evidence>
<dbReference type="GO" id="GO:0005737">
    <property type="term" value="C:cytoplasm"/>
    <property type="evidence" value="ECO:0007669"/>
    <property type="project" value="TreeGrafter"/>
</dbReference>
<comment type="caution">
    <text evidence="8">The sequence shown here is derived from an EMBL/GenBank/DDBJ whole genome shotgun (WGS) entry which is preliminary data.</text>
</comment>
<keyword evidence="5" id="KW-0472">Membrane</keyword>
<protein>
    <submittedName>
        <fullName evidence="8">Uncharacterized protein</fullName>
    </submittedName>
</protein>
<dbReference type="Pfam" id="PF04117">
    <property type="entry name" value="Mpv17_PMP22"/>
    <property type="match status" value="1"/>
</dbReference>
<dbReference type="Proteomes" id="UP000247498">
    <property type="component" value="Unassembled WGS sequence"/>
</dbReference>
<evidence type="ECO:0000256" key="1">
    <source>
        <dbReference type="ARBA" id="ARBA00004141"/>
    </source>
</evidence>
<dbReference type="OrthoDB" id="430207at2759"/>
<organism evidence="8 9">
    <name type="scientific">Raphidocelis subcapitata</name>
    <dbReference type="NCBI Taxonomy" id="307507"/>
    <lineage>
        <taxon>Eukaryota</taxon>
        <taxon>Viridiplantae</taxon>
        <taxon>Chlorophyta</taxon>
        <taxon>core chlorophytes</taxon>
        <taxon>Chlorophyceae</taxon>
        <taxon>CS clade</taxon>
        <taxon>Sphaeropleales</taxon>
        <taxon>Selenastraceae</taxon>
        <taxon>Raphidocelis</taxon>
    </lineage>
</organism>
<keyword evidence="3" id="KW-0812">Transmembrane</keyword>
<accession>A0A2V0PB43</accession>
<dbReference type="AlphaFoldDB" id="A0A2V0PB43"/>
<gene>
    <name evidence="8" type="ORF">Rsub_07684</name>
</gene>
<dbReference type="STRING" id="307507.A0A2V0PB43"/>
<evidence type="ECO:0000256" key="6">
    <source>
        <dbReference type="RuleBase" id="RU363053"/>
    </source>
</evidence>
<keyword evidence="9" id="KW-1185">Reference proteome</keyword>